<protein>
    <submittedName>
        <fullName evidence="3">Uncharacterized protein</fullName>
    </submittedName>
</protein>
<feature type="compositionally biased region" description="Low complexity" evidence="2">
    <location>
        <begin position="594"/>
        <end position="609"/>
    </location>
</feature>
<keyword evidence="1" id="KW-0175">Coiled coil</keyword>
<sequence length="646" mass="70363">MSASMASSPGRESDLLNCHFSVNQQALISAIKPIMSELAQEWGYEPRLAALEKSLGLLQKELALKAEAAGLQGMRKELEEQRQQIQQKASQAALATAQAQLRSLEATLAWKADQSVLEEHLRSIEVATKLADSKADQSGLNRALAVMQKVQNQAAQLEKSAQDLQGRMQKLEMHNLPGHVQRMSEQVGKSRNQLLKFQEQLSSKVDARDVEALSNLTKELQTTVALKVGPQSLQEVRSGLRDLQLRLDLKVDTPVLEELRSGLNKVQSQLTQKADAQELREATSNMQSLRANMDGKVDFALLSELRLKLQSIESTMDKKTDCKDIPDLSWLKDCLAQKAEKRQAAELSSALERLQQELHFSLENERVTFKRDLEARVAKMGQFERDLQHVMTCVEGMTVKVDSMPASPRLDIASPRGSSPCPSPSREVNRTDHLEDGLRQVAQALESKVDREELEDQLALAASFAEQQQAMSRKLTELEGQVQSASSALLQKADRSEIEELLSAAAEAAAEGISGSIQDTSLPGAGLEGAPLPSAQHSEVGPPAKLECSDTAIPELDQNQGGLSLYDAPAQSERVMAQSTPSEGSLTTPRMKGSASAPSSQLTSSIASSLNRARSGNLGRGYQSATLTGLPPYPAKGPRVSKTGWR</sequence>
<evidence type="ECO:0000256" key="1">
    <source>
        <dbReference type="SAM" id="Coils"/>
    </source>
</evidence>
<gene>
    <name evidence="3" type="ORF">EVOR1521_LOCUS6319</name>
</gene>
<evidence type="ECO:0000313" key="4">
    <source>
        <dbReference type="Proteomes" id="UP001178507"/>
    </source>
</evidence>
<dbReference type="Proteomes" id="UP001178507">
    <property type="component" value="Unassembled WGS sequence"/>
</dbReference>
<evidence type="ECO:0000256" key="2">
    <source>
        <dbReference type="SAM" id="MobiDB-lite"/>
    </source>
</evidence>
<dbReference type="AlphaFoldDB" id="A0AA36HY76"/>
<dbReference type="EMBL" id="CAUJNA010000469">
    <property type="protein sequence ID" value="CAJ1377543.1"/>
    <property type="molecule type" value="Genomic_DNA"/>
</dbReference>
<accession>A0AA36HY76</accession>
<organism evidence="3 4">
    <name type="scientific">Effrenium voratum</name>
    <dbReference type="NCBI Taxonomy" id="2562239"/>
    <lineage>
        <taxon>Eukaryota</taxon>
        <taxon>Sar</taxon>
        <taxon>Alveolata</taxon>
        <taxon>Dinophyceae</taxon>
        <taxon>Suessiales</taxon>
        <taxon>Symbiodiniaceae</taxon>
        <taxon>Effrenium</taxon>
    </lineage>
</organism>
<feature type="region of interest" description="Disordered" evidence="2">
    <location>
        <begin position="517"/>
        <end position="547"/>
    </location>
</feature>
<name>A0AA36HY76_9DINO</name>
<comment type="caution">
    <text evidence="3">The sequence shown here is derived from an EMBL/GenBank/DDBJ whole genome shotgun (WGS) entry which is preliminary data.</text>
</comment>
<feature type="coiled-coil region" evidence="1">
    <location>
        <begin position="337"/>
        <end position="364"/>
    </location>
</feature>
<feature type="coiled-coil region" evidence="1">
    <location>
        <begin position="61"/>
        <end position="107"/>
    </location>
</feature>
<feature type="compositionally biased region" description="Low complexity" evidence="2">
    <location>
        <begin position="414"/>
        <end position="426"/>
    </location>
</feature>
<feature type="coiled-coil region" evidence="1">
    <location>
        <begin position="140"/>
        <end position="174"/>
    </location>
</feature>
<keyword evidence="4" id="KW-1185">Reference proteome</keyword>
<feature type="compositionally biased region" description="Polar residues" evidence="2">
    <location>
        <begin position="577"/>
        <end position="588"/>
    </location>
</feature>
<feature type="region of interest" description="Disordered" evidence="2">
    <location>
        <begin position="405"/>
        <end position="434"/>
    </location>
</feature>
<evidence type="ECO:0000313" key="3">
    <source>
        <dbReference type="EMBL" id="CAJ1377543.1"/>
    </source>
</evidence>
<reference evidence="3" key="1">
    <citation type="submission" date="2023-08" db="EMBL/GenBank/DDBJ databases">
        <authorList>
            <person name="Chen Y."/>
            <person name="Shah S."/>
            <person name="Dougan E. K."/>
            <person name="Thang M."/>
            <person name="Chan C."/>
        </authorList>
    </citation>
    <scope>NUCLEOTIDE SEQUENCE</scope>
</reference>
<feature type="region of interest" description="Disordered" evidence="2">
    <location>
        <begin position="573"/>
        <end position="646"/>
    </location>
</feature>
<proteinExistence type="predicted"/>